<dbReference type="SUPFAM" id="SSF54236">
    <property type="entry name" value="Ubiquitin-like"/>
    <property type="match status" value="1"/>
</dbReference>
<dbReference type="AlphaFoldDB" id="A0A553N023"/>
<dbReference type="SUPFAM" id="SSF46785">
    <property type="entry name" value="Winged helix' DNA-binding domain"/>
    <property type="match status" value="1"/>
</dbReference>
<dbReference type="SMART" id="SM00147">
    <property type="entry name" value="RasGEF"/>
    <property type="match status" value="1"/>
</dbReference>
<dbReference type="Pfam" id="PF00610">
    <property type="entry name" value="DEP"/>
    <property type="match status" value="1"/>
</dbReference>
<feature type="compositionally biased region" description="Polar residues" evidence="3">
    <location>
        <begin position="319"/>
        <end position="329"/>
    </location>
</feature>
<feature type="domain" description="N-terminal Ras-GEF" evidence="6">
    <location>
        <begin position="462"/>
        <end position="599"/>
    </location>
</feature>
<evidence type="ECO:0000256" key="1">
    <source>
        <dbReference type="ARBA" id="ARBA00022658"/>
    </source>
</evidence>
<protein>
    <recommendedName>
        <fullName evidence="9">Ras-GEF domain-containing protein</fullName>
    </recommendedName>
</protein>
<dbReference type="InterPro" id="IPR000591">
    <property type="entry name" value="DEP_dom"/>
</dbReference>
<evidence type="ECO:0000259" key="6">
    <source>
        <dbReference type="PROSITE" id="PS50212"/>
    </source>
</evidence>
<dbReference type="CDD" id="cd00155">
    <property type="entry name" value="RasGEF"/>
    <property type="match status" value="1"/>
</dbReference>
<dbReference type="SUPFAM" id="SSF48366">
    <property type="entry name" value="Ras GEF"/>
    <property type="match status" value="1"/>
</dbReference>
<dbReference type="OrthoDB" id="21144at2759"/>
<sequence>MELVKKSPLLRNLVSKVLEENRSSLSHSLNKGPRIQKNVEAILSQRQLSESVPRSDTGGQSRHTSCVNNVSCACRALRNALLSNCQENWKAHIKLARVIRRTYMGLELVDWLMDHCEFIQCRAEVSQIWNITLELGILLSVEQSIRFEDSRSLYQFTFEECEAQSCDFRNQLSWTSAVHLLQKLIPGAQLYEAKALRCKKDVEKASDGWNPVLQMRALEHLTSTVQNELLAALARKAHAKSEIEDSSQQNHTDSHTPSDGPIVCQQGDQTGMAWDCGLRFVFSVSPALQQGAGEDLSRMEMVQRLAKDGCRLLHSPLRTAQRTAESSSDAVAHVSERARNRGVMPLLPPAQRNTSQSSSSSSSCCWTGSTRADANMGSRRGGAVDLDSSGVPATLVEQEEDDEEDECSDTSSAERAAVPTFDVPYFRYIDEEEGAEEEDCWCSAHSLSSAEEEYSSDSCVSHRYGAVPASPEKILEYVLGHLMLDEEQGSHTSSETASLLDDFLLTYHVLMSASDLCQALLAHYCSKKGRMKEEWSDVLLRKSRVLKLLSQWNPEALQEQHSARLALKTLYRNVLDDLYEFPSLEKDLPDLQKLLRIQRRHTLDEYSPQRKLSLKENWPPLRGAPKERREVLCRVYVSTDSYLSVRTHSEICVQELLRMVAERLDSSEEELLLMALSYPGEKVVLHLEQCVFSSSLRAAERLHVCRRDLSEIMNPFTDNGQPRSVKMLSMNTWDVAVSLTNCDWNLFSNIHEQELVCFTLSRDTSAGQTVALEQLLQRCNETQQWLMTEVLLCTDFCKRVQLFKKFIKIAAHCKAQRNLNSFFAIIMGLNSPAVSRLSQTWEKVPGKFKKLLSDLESLTDPSFNHKAYRDVFRKMKAPKIPFLPLLLKDITFIHEGNKTFLDNLVNFDKLHMIADTVRILRQCRTDVMGNLSFHKDSTETRTYISYLHLIDNQQTLFELSHRLEPRTLNKAAHHLSSD</sequence>
<dbReference type="EMBL" id="SRMA01027169">
    <property type="protein sequence ID" value="TRY58772.1"/>
    <property type="molecule type" value="Genomic_DNA"/>
</dbReference>
<evidence type="ECO:0000313" key="8">
    <source>
        <dbReference type="Proteomes" id="UP000316079"/>
    </source>
</evidence>
<keyword evidence="8" id="KW-1185">Reference proteome</keyword>
<dbReference type="InterPro" id="IPR036390">
    <property type="entry name" value="WH_DNA-bd_sf"/>
</dbReference>
<gene>
    <name evidence="7" type="ORF">DNTS_034609</name>
</gene>
<feature type="domain" description="DEP" evidence="5">
    <location>
        <begin position="98"/>
        <end position="158"/>
    </location>
</feature>
<feature type="compositionally biased region" description="Polar residues" evidence="3">
    <location>
        <begin position="246"/>
        <end position="257"/>
    </location>
</feature>
<feature type="region of interest" description="Disordered" evidence="3">
    <location>
        <begin position="240"/>
        <end position="266"/>
    </location>
</feature>
<proteinExistence type="predicted"/>
<feature type="region of interest" description="Disordered" evidence="3">
    <location>
        <begin position="319"/>
        <end position="368"/>
    </location>
</feature>
<dbReference type="InterPro" id="IPR036388">
    <property type="entry name" value="WH-like_DNA-bd_sf"/>
</dbReference>
<dbReference type="PROSITE" id="PS50009">
    <property type="entry name" value="RASGEF_CAT"/>
    <property type="match status" value="1"/>
</dbReference>
<dbReference type="GO" id="GO:0005886">
    <property type="term" value="C:plasma membrane"/>
    <property type="evidence" value="ECO:0007669"/>
    <property type="project" value="TreeGrafter"/>
</dbReference>
<comment type="caution">
    <text evidence="7">The sequence shown here is derived from an EMBL/GenBank/DDBJ whole genome shotgun (WGS) entry which is preliminary data.</text>
</comment>
<dbReference type="Gene3D" id="1.10.840.10">
    <property type="entry name" value="Ras guanine-nucleotide exchange factors catalytic domain"/>
    <property type="match status" value="1"/>
</dbReference>
<name>A0A553N023_9TELE</name>
<reference evidence="7 8" key="1">
    <citation type="journal article" date="2019" name="Sci. Data">
        <title>Hybrid genome assembly and annotation of Danionella translucida.</title>
        <authorList>
            <person name="Kadobianskyi M."/>
            <person name="Schulze L."/>
            <person name="Schuelke M."/>
            <person name="Judkewitz B."/>
        </authorList>
    </citation>
    <scope>NUCLEOTIDE SEQUENCE [LARGE SCALE GENOMIC DNA]</scope>
    <source>
        <strain evidence="7 8">Bolton</strain>
    </source>
</reference>
<dbReference type="PROSITE" id="PS00720">
    <property type="entry name" value="RASGEF"/>
    <property type="match status" value="1"/>
</dbReference>
<keyword evidence="1 2" id="KW-0344">Guanine-nucleotide releasing factor</keyword>
<dbReference type="InterPro" id="IPR001895">
    <property type="entry name" value="RASGEF_cat_dom"/>
</dbReference>
<evidence type="ECO:0000259" key="5">
    <source>
        <dbReference type="PROSITE" id="PS50186"/>
    </source>
</evidence>
<dbReference type="InterPro" id="IPR008937">
    <property type="entry name" value="Ras-like_GEF"/>
</dbReference>
<dbReference type="Gene3D" id="3.10.20.90">
    <property type="entry name" value="Phosphatidylinositol 3-kinase Catalytic Subunit, Chain A, domain 1"/>
    <property type="match status" value="1"/>
</dbReference>
<evidence type="ECO:0000256" key="3">
    <source>
        <dbReference type="SAM" id="MobiDB-lite"/>
    </source>
</evidence>
<dbReference type="PROSITE" id="PS50186">
    <property type="entry name" value="DEP"/>
    <property type="match status" value="1"/>
</dbReference>
<dbReference type="Gene3D" id="1.20.870.10">
    <property type="entry name" value="Son of sevenless (SoS) protein Chain: S domain 1"/>
    <property type="match status" value="1"/>
</dbReference>
<dbReference type="InterPro" id="IPR029071">
    <property type="entry name" value="Ubiquitin-like_domsf"/>
</dbReference>
<dbReference type="PANTHER" id="PTHR23113">
    <property type="entry name" value="GUANINE NUCLEOTIDE EXCHANGE FACTOR"/>
    <property type="match status" value="1"/>
</dbReference>
<dbReference type="PANTHER" id="PTHR23113:SF26">
    <property type="entry name" value="RAP GUANINE NUCLEOTIDE EXCHANGE FACTOR 5"/>
    <property type="match status" value="1"/>
</dbReference>
<evidence type="ECO:0008006" key="9">
    <source>
        <dbReference type="Google" id="ProtNLM"/>
    </source>
</evidence>
<dbReference type="Pfam" id="PF00617">
    <property type="entry name" value="RasGEF"/>
    <property type="match status" value="1"/>
</dbReference>
<evidence type="ECO:0000259" key="4">
    <source>
        <dbReference type="PROSITE" id="PS50009"/>
    </source>
</evidence>
<organism evidence="7 8">
    <name type="scientific">Danionella cerebrum</name>
    <dbReference type="NCBI Taxonomy" id="2873325"/>
    <lineage>
        <taxon>Eukaryota</taxon>
        <taxon>Metazoa</taxon>
        <taxon>Chordata</taxon>
        <taxon>Craniata</taxon>
        <taxon>Vertebrata</taxon>
        <taxon>Euteleostomi</taxon>
        <taxon>Actinopterygii</taxon>
        <taxon>Neopterygii</taxon>
        <taxon>Teleostei</taxon>
        <taxon>Ostariophysi</taxon>
        <taxon>Cypriniformes</taxon>
        <taxon>Danionidae</taxon>
        <taxon>Danioninae</taxon>
        <taxon>Danionella</taxon>
    </lineage>
</organism>
<dbReference type="InterPro" id="IPR019804">
    <property type="entry name" value="Ras_G-nucl-exch_fac_CS"/>
</dbReference>
<dbReference type="PROSITE" id="PS50212">
    <property type="entry name" value="RASGEF_NTER"/>
    <property type="match status" value="1"/>
</dbReference>
<dbReference type="GO" id="GO:0007265">
    <property type="term" value="P:Ras protein signal transduction"/>
    <property type="evidence" value="ECO:0007669"/>
    <property type="project" value="TreeGrafter"/>
</dbReference>
<dbReference type="STRING" id="623744.A0A553N023"/>
<evidence type="ECO:0000256" key="2">
    <source>
        <dbReference type="PROSITE-ProRule" id="PRU00168"/>
    </source>
</evidence>
<dbReference type="InterPro" id="IPR036964">
    <property type="entry name" value="RASGEF_cat_dom_sf"/>
</dbReference>
<dbReference type="GO" id="GO:0005085">
    <property type="term" value="F:guanyl-nucleotide exchange factor activity"/>
    <property type="evidence" value="ECO:0007669"/>
    <property type="project" value="UniProtKB-KW"/>
</dbReference>
<dbReference type="Gene3D" id="1.10.10.10">
    <property type="entry name" value="Winged helix-like DNA-binding domain superfamily/Winged helix DNA-binding domain"/>
    <property type="match status" value="1"/>
</dbReference>
<dbReference type="Proteomes" id="UP000316079">
    <property type="component" value="Unassembled WGS sequence"/>
</dbReference>
<dbReference type="CDD" id="cd06224">
    <property type="entry name" value="REM"/>
    <property type="match status" value="1"/>
</dbReference>
<feature type="domain" description="Ras-GEF" evidence="4">
    <location>
        <begin position="731"/>
        <end position="966"/>
    </location>
</feature>
<evidence type="ECO:0000313" key="7">
    <source>
        <dbReference type="EMBL" id="TRY58772.1"/>
    </source>
</evidence>
<dbReference type="InterPro" id="IPR023578">
    <property type="entry name" value="Ras_GEF_dom_sf"/>
</dbReference>
<dbReference type="Pfam" id="PF00618">
    <property type="entry name" value="RasGEF_N"/>
    <property type="match status" value="1"/>
</dbReference>
<accession>A0A553N023</accession>
<dbReference type="InterPro" id="IPR000651">
    <property type="entry name" value="Ras-like_Gua-exchang_fac_N"/>
</dbReference>